<keyword evidence="2" id="KW-1185">Reference proteome</keyword>
<proteinExistence type="predicted"/>
<dbReference type="Proteomes" id="UP000789375">
    <property type="component" value="Unassembled WGS sequence"/>
</dbReference>
<dbReference type="AlphaFoldDB" id="A0A9N9E718"/>
<name>A0A9N9E718_FUNMO</name>
<reference evidence="1" key="1">
    <citation type="submission" date="2021-06" db="EMBL/GenBank/DDBJ databases">
        <authorList>
            <person name="Kallberg Y."/>
            <person name="Tangrot J."/>
            <person name="Rosling A."/>
        </authorList>
    </citation>
    <scope>NUCLEOTIDE SEQUENCE</scope>
    <source>
        <strain evidence="1">87-6 pot B 2015</strain>
    </source>
</reference>
<evidence type="ECO:0000313" key="2">
    <source>
        <dbReference type="Proteomes" id="UP000789375"/>
    </source>
</evidence>
<evidence type="ECO:0000313" key="1">
    <source>
        <dbReference type="EMBL" id="CAG8662517.1"/>
    </source>
</evidence>
<dbReference type="EMBL" id="CAJVPP010005267">
    <property type="protein sequence ID" value="CAG8662517.1"/>
    <property type="molecule type" value="Genomic_DNA"/>
</dbReference>
<feature type="non-terminal residue" evidence="1">
    <location>
        <position position="66"/>
    </location>
</feature>
<sequence>NDDIENEKRDISRKRKVTEETHEAFLAIKIRNTNEEREARLMAEEGTQRAYVHKKYLLRKAKETSQ</sequence>
<accession>A0A9N9E718</accession>
<gene>
    <name evidence="1" type="ORF">FMOSSE_LOCUS12011</name>
</gene>
<comment type="caution">
    <text evidence="1">The sequence shown here is derived from an EMBL/GenBank/DDBJ whole genome shotgun (WGS) entry which is preliminary data.</text>
</comment>
<organism evidence="1 2">
    <name type="scientific">Funneliformis mosseae</name>
    <name type="common">Endomycorrhizal fungus</name>
    <name type="synonym">Glomus mosseae</name>
    <dbReference type="NCBI Taxonomy" id="27381"/>
    <lineage>
        <taxon>Eukaryota</taxon>
        <taxon>Fungi</taxon>
        <taxon>Fungi incertae sedis</taxon>
        <taxon>Mucoromycota</taxon>
        <taxon>Glomeromycotina</taxon>
        <taxon>Glomeromycetes</taxon>
        <taxon>Glomerales</taxon>
        <taxon>Glomeraceae</taxon>
        <taxon>Funneliformis</taxon>
    </lineage>
</organism>
<protein>
    <submittedName>
        <fullName evidence="1">11675_t:CDS:1</fullName>
    </submittedName>
</protein>